<accession>A0A6V7WPJ8</accession>
<dbReference type="Proteomes" id="UP000580250">
    <property type="component" value="Unassembled WGS sequence"/>
</dbReference>
<comment type="caution">
    <text evidence="1">The sequence shown here is derived from an EMBL/GenBank/DDBJ whole genome shotgun (WGS) entry which is preliminary data.</text>
</comment>
<dbReference type="PANTHER" id="PTHR47331">
    <property type="entry name" value="PHD-TYPE DOMAIN-CONTAINING PROTEIN"/>
    <property type="match status" value="1"/>
</dbReference>
<reference evidence="1 2" key="1">
    <citation type="submission" date="2020-08" db="EMBL/GenBank/DDBJ databases">
        <authorList>
            <person name="Koutsovoulos G."/>
            <person name="Danchin GJ E."/>
        </authorList>
    </citation>
    <scope>NUCLEOTIDE SEQUENCE [LARGE SCALE GENOMIC DNA]</scope>
</reference>
<evidence type="ECO:0000313" key="2">
    <source>
        <dbReference type="Proteomes" id="UP000580250"/>
    </source>
</evidence>
<protein>
    <submittedName>
        <fullName evidence="1">Uncharacterized protein</fullName>
    </submittedName>
</protein>
<dbReference type="Pfam" id="PF05380">
    <property type="entry name" value="Peptidase_A17"/>
    <property type="match status" value="1"/>
</dbReference>
<evidence type="ECO:0000313" key="1">
    <source>
        <dbReference type="EMBL" id="CAD2188944.1"/>
    </source>
</evidence>
<dbReference type="OrthoDB" id="429521at2759"/>
<sequence>MLAIYVKTSEEGSHPGLIFSKSLIKPASLPSNATTIPKLELQALTLGAKMIKFLQNELNFNMAQATIWSDSQCNIERLRRPGKYDRFVTNRLIKIRNLCSVKHTTTTDNPADICSRGATPLELMENQIWLHGPKWLKLPRREWPKSLVEYFPGQEVQEKTAEFFLEGAVTEDVPKRECIIDITRFSKYKKLLGALSIAFKFIKLLQHKTELSIITSGDIKIAETYLIKSIQEQYAPSEEAKINLQMFSDQGIWKCHGRIDESDLKNQTKSPIFLPDSWLTKLIILDIHYNNKHWNRNYTLHFASEILDNTGKKNNSFNYLFKQIWLFVMQKIQN</sequence>
<proteinExistence type="predicted"/>
<name>A0A6V7WPJ8_MELEN</name>
<dbReference type="EMBL" id="CAJEWN010000722">
    <property type="protein sequence ID" value="CAD2188944.1"/>
    <property type="molecule type" value="Genomic_DNA"/>
</dbReference>
<dbReference type="InterPro" id="IPR008042">
    <property type="entry name" value="Retrotrans_Pao"/>
</dbReference>
<organism evidence="1 2">
    <name type="scientific">Meloidogyne enterolobii</name>
    <name type="common">Root-knot nematode worm</name>
    <name type="synonym">Meloidogyne mayaguensis</name>
    <dbReference type="NCBI Taxonomy" id="390850"/>
    <lineage>
        <taxon>Eukaryota</taxon>
        <taxon>Metazoa</taxon>
        <taxon>Ecdysozoa</taxon>
        <taxon>Nematoda</taxon>
        <taxon>Chromadorea</taxon>
        <taxon>Rhabditida</taxon>
        <taxon>Tylenchina</taxon>
        <taxon>Tylenchomorpha</taxon>
        <taxon>Tylenchoidea</taxon>
        <taxon>Meloidogynidae</taxon>
        <taxon>Meloidogyninae</taxon>
        <taxon>Meloidogyne</taxon>
    </lineage>
</organism>
<gene>
    <name evidence="1" type="ORF">MENT_LOCUS41629</name>
</gene>
<dbReference type="AlphaFoldDB" id="A0A6V7WPJ8"/>